<evidence type="ECO:0000313" key="14">
    <source>
        <dbReference type="EMBL" id="MBJ2175115.1"/>
    </source>
</evidence>
<dbReference type="InterPro" id="IPR002816">
    <property type="entry name" value="TraB/PrgY/GumN_fam"/>
</dbReference>
<dbReference type="PANTHER" id="PTHR31120">
    <property type="entry name" value="METALLOPROTEASE TIKI"/>
    <property type="match status" value="1"/>
</dbReference>
<comment type="subcellular location">
    <subcellularLocation>
        <location evidence="3">Membrane</location>
        <topology evidence="3">Single-pass type I membrane protein</topology>
    </subcellularLocation>
</comment>
<keyword evidence="8" id="KW-0378">Hydrolase</keyword>
<proteinExistence type="predicted"/>
<comment type="cofactor">
    <cofactor evidence="1">
        <name>Mn(2+)</name>
        <dbReference type="ChEBI" id="CHEBI:29035"/>
    </cofactor>
</comment>
<comment type="caution">
    <text evidence="14">The sequence shown here is derived from an EMBL/GenBank/DDBJ whole genome shotgun (WGS) entry which is preliminary data.</text>
</comment>
<keyword evidence="5" id="KW-0812">Transmembrane</keyword>
<keyword evidence="9" id="KW-1133">Transmembrane helix</keyword>
<dbReference type="PANTHER" id="PTHR31120:SF6">
    <property type="entry name" value="METALLOPROTEASE TIKI HOMOLOG"/>
    <property type="match status" value="1"/>
</dbReference>
<keyword evidence="12" id="KW-0325">Glycoprotein</keyword>
<evidence type="ECO:0000256" key="6">
    <source>
        <dbReference type="ARBA" id="ARBA00022723"/>
    </source>
</evidence>
<evidence type="ECO:0000256" key="3">
    <source>
        <dbReference type="ARBA" id="ARBA00004479"/>
    </source>
</evidence>
<reference evidence="14 15" key="1">
    <citation type="submission" date="2020-12" db="EMBL/GenBank/DDBJ databases">
        <title>Aureibaculum luteum sp. nov. and Aureibaculum flavum sp. nov., novel members of the family Flavobacteriaceae isolated from Antarctic intertidal sediments.</title>
        <authorList>
            <person name="He X."/>
            <person name="Zhang X."/>
        </authorList>
    </citation>
    <scope>NUCLEOTIDE SEQUENCE [LARGE SCALE GENOMIC DNA]</scope>
    <source>
        <strain evidence="14 15">A20</strain>
    </source>
</reference>
<evidence type="ECO:0000256" key="12">
    <source>
        <dbReference type="ARBA" id="ARBA00023180"/>
    </source>
</evidence>
<name>A0ABS0WT05_9FLAO</name>
<keyword evidence="4" id="KW-0645">Protease</keyword>
<evidence type="ECO:0000313" key="15">
    <source>
        <dbReference type="Proteomes" id="UP000623301"/>
    </source>
</evidence>
<keyword evidence="10" id="KW-0482">Metalloprotease</keyword>
<accession>A0ABS0WT05</accession>
<comment type="cofactor">
    <cofactor evidence="2">
        <name>Co(2+)</name>
        <dbReference type="ChEBI" id="CHEBI:48828"/>
    </cofactor>
</comment>
<evidence type="ECO:0000256" key="2">
    <source>
        <dbReference type="ARBA" id="ARBA00001941"/>
    </source>
</evidence>
<sequence>MKKYIPVILLFVCSILSAQQKYQSLLWKISGNNLEKDSYLYGTMHVSSKVAFRLDDVFYKSLEKSEVVALESDPTEWLENSYDMINAGMSYYGAGNFYNKDFYGALFELPFPQKLAIRNAIRLDNTLVNSYLYRKQSGSDNFEEETYLDMFIYQAGKKNHKPVVGLEDFNESRYLVTKASYNSIKKQQDTWLKKLYKEKPMYMLTEDAYRDRNLDLLDSIGEATNTEHFRKYMLYQRNENMVNVLDSLIQHKSVFSGVGAAHLPGENGVIEMLRRRGYSVTALTSKRTSLATTMKNKLESTIVEPTLKLEATPDNFLSIQSFEKLLELNFLNQKYYVATDMANGGYLAITRMNTFDYLNTNGSTKISLDDIDHLLYEDIPGKIIKKEILTTPYPGISILNKTKKEDYQKYHIYKTPLEIVIIKLGGKGDYALKHADKIFNSISFRPLTSKWSEFSPSFGKYSVQMPQNYNSESFNVAGKNLIQSYDDSGYYFLQEVPVHDVNYIEEDKFEAEYIHHAFYKNLKLTKQFGKEVSDKYAAYQSNAILDSATHQQLALKSIVKDESYYLLGYVGKDSLVANTYFNSFKLKDIIYKEEFKQVQDTALYFTVKTNTKPPFPMNLYGGGVKQKPYAAHNNTTQYSSKTNENIVVTRTKYHDLQMFENIDSLWSQAEKAYSYKFKLVNKKKQKENGLYTYTFLAKDSLSAKRIRVKKILKLGVLYELKTMEDSLSTSSKFVDTFYKTFTPIDTLLGRDVFEDKVVDYFKALKSNDSLADNAHYLLNFSEKDVNAMISILNTHEFSKDNKYAKGYIIGELSKLKSEKIVPFLKQLYIKSYSEPETQIDIIKALVAKKHSESYKTILDLLENDFPVGNYSMNTIFDNPLRNDSLKLKKKLFPELLKYSSIQEYKKPIYSLLSRLKDSSFIKPKVYKKYKEQLLNDAKIELKRSLTDVQSYSNSSSVESLLGYYVNLLDPFREEKNVAQFYTKLLESSDIDALCNYYVLLKSKGLIIPQKLKDKTIGKTENVYTLIDKLEKHKLLPEVLKTDQFQQKYAQSRLFANAYYDKEKDEISFFKKEKLTVGKKNLEVYFFKMKNVNDYGDVDWLHYIAFEKDGNQINIKPYYLTANRGLMLNDTKTDNELVDEALNLMKYKNRKRLNSNQNTDVSLGGHY</sequence>
<dbReference type="Pfam" id="PF01963">
    <property type="entry name" value="TraB_PrgY_gumN"/>
    <property type="match status" value="1"/>
</dbReference>
<feature type="chain" id="PRO_5046266052" evidence="13">
    <location>
        <begin position="19"/>
        <end position="1166"/>
    </location>
</feature>
<evidence type="ECO:0000256" key="13">
    <source>
        <dbReference type="SAM" id="SignalP"/>
    </source>
</evidence>
<evidence type="ECO:0000256" key="9">
    <source>
        <dbReference type="ARBA" id="ARBA00022989"/>
    </source>
</evidence>
<evidence type="ECO:0000256" key="8">
    <source>
        <dbReference type="ARBA" id="ARBA00022801"/>
    </source>
</evidence>
<dbReference type="Proteomes" id="UP000623301">
    <property type="component" value="Unassembled WGS sequence"/>
</dbReference>
<evidence type="ECO:0000256" key="10">
    <source>
        <dbReference type="ARBA" id="ARBA00023049"/>
    </source>
</evidence>
<keyword evidence="15" id="KW-1185">Reference proteome</keyword>
<protein>
    <submittedName>
        <fullName evidence="14">TraB/GumN family protein</fullName>
    </submittedName>
</protein>
<keyword evidence="6" id="KW-0479">Metal-binding</keyword>
<dbReference type="RefSeq" id="WP_198841789.1">
    <property type="nucleotide sequence ID" value="NZ_JAEHFJ010000005.1"/>
</dbReference>
<keyword evidence="7 13" id="KW-0732">Signal</keyword>
<dbReference type="CDD" id="cd14789">
    <property type="entry name" value="Tiki"/>
    <property type="match status" value="1"/>
</dbReference>
<evidence type="ECO:0000256" key="5">
    <source>
        <dbReference type="ARBA" id="ARBA00022692"/>
    </source>
</evidence>
<dbReference type="EMBL" id="JAEHFJ010000005">
    <property type="protein sequence ID" value="MBJ2175115.1"/>
    <property type="molecule type" value="Genomic_DNA"/>
</dbReference>
<dbReference type="InterPro" id="IPR040230">
    <property type="entry name" value="TIKI1/2-like"/>
</dbReference>
<feature type="signal peptide" evidence="13">
    <location>
        <begin position="1"/>
        <end position="18"/>
    </location>
</feature>
<evidence type="ECO:0000256" key="4">
    <source>
        <dbReference type="ARBA" id="ARBA00022670"/>
    </source>
</evidence>
<gene>
    <name evidence="14" type="ORF">JBL43_12755</name>
</gene>
<keyword evidence="11" id="KW-0472">Membrane</keyword>
<evidence type="ECO:0000256" key="1">
    <source>
        <dbReference type="ARBA" id="ARBA00001936"/>
    </source>
</evidence>
<evidence type="ECO:0000256" key="7">
    <source>
        <dbReference type="ARBA" id="ARBA00022729"/>
    </source>
</evidence>
<organism evidence="14 15">
    <name type="scientific">Aureibaculum flavum</name>
    <dbReference type="NCBI Taxonomy" id="2795986"/>
    <lineage>
        <taxon>Bacteria</taxon>
        <taxon>Pseudomonadati</taxon>
        <taxon>Bacteroidota</taxon>
        <taxon>Flavobacteriia</taxon>
        <taxon>Flavobacteriales</taxon>
        <taxon>Flavobacteriaceae</taxon>
        <taxon>Aureibaculum</taxon>
    </lineage>
</organism>
<evidence type="ECO:0000256" key="11">
    <source>
        <dbReference type="ARBA" id="ARBA00023136"/>
    </source>
</evidence>